<evidence type="ECO:0000313" key="2">
    <source>
        <dbReference type="Proteomes" id="UP000018874"/>
    </source>
</evidence>
<accession>W2CU93</accession>
<dbReference type="Gene3D" id="3.30.70.1260">
    <property type="entry name" value="bacterial protein sp0830 like"/>
    <property type="match status" value="1"/>
</dbReference>
<evidence type="ECO:0000313" key="1">
    <source>
        <dbReference type="EMBL" id="ETK10007.1"/>
    </source>
</evidence>
<proteinExistence type="predicted"/>
<keyword evidence="2" id="KW-1185">Reference proteome</keyword>
<sequence length="92" mass="10901">MVERGFARKNVLLIPNQIHKLIIANCANKSKLHNKIAYAGRNAMFLGKCNETEYLKSTYYKKLMKQDFYKHITIRNVKMHKKTTEIVRDKEE</sequence>
<protein>
    <submittedName>
        <fullName evidence="1">Uncharacterized protein</fullName>
    </submittedName>
</protein>
<comment type="caution">
    <text evidence="1">The sequence shown here is derived from an EMBL/GenBank/DDBJ whole genome shotgun (WGS) entry which is preliminary data.</text>
</comment>
<gene>
    <name evidence="1" type="ORF">T231_07155</name>
</gene>
<dbReference type="EMBL" id="AYYD01000929">
    <property type="protein sequence ID" value="ETK10007.1"/>
    <property type="molecule type" value="Genomic_DNA"/>
</dbReference>
<organism evidence="1 2">
    <name type="scientific">Tannerella sp. oral taxon BU063 isolate Cell 6/7/9</name>
    <dbReference type="NCBI Taxonomy" id="1411021"/>
    <lineage>
        <taxon>Bacteria</taxon>
        <taxon>Pseudomonadati</taxon>
        <taxon>Bacteroidota</taxon>
        <taxon>Bacteroidia</taxon>
        <taxon>Bacteroidales</taxon>
        <taxon>Tannerellaceae</taxon>
        <taxon>Tannerella</taxon>
    </lineage>
</organism>
<reference evidence="1 2" key="1">
    <citation type="submission" date="2013-11" db="EMBL/GenBank/DDBJ databases">
        <title>Single cell genomics of uncultured Tannerella BU063 (oral taxon 286).</title>
        <authorList>
            <person name="Beall C.J."/>
            <person name="Campbell A.G."/>
            <person name="Griffen A.L."/>
            <person name="Podar M."/>
            <person name="Leys E.J."/>
        </authorList>
    </citation>
    <scope>NUCLEOTIDE SEQUENCE [LARGE SCALE GENOMIC DNA]</scope>
    <source>
        <strain evidence="1">Cell 6/7/9</strain>
    </source>
</reference>
<dbReference type="AlphaFoldDB" id="W2CU93"/>
<dbReference type="Proteomes" id="UP000018874">
    <property type="component" value="Unassembled WGS sequence"/>
</dbReference>
<dbReference type="SUPFAM" id="SSF160379">
    <property type="entry name" value="SP0830-like"/>
    <property type="match status" value="1"/>
</dbReference>
<name>W2CU93_9BACT</name>
<dbReference type="PATRIC" id="fig|1411021.3.peg.746"/>